<protein>
    <submittedName>
        <fullName evidence="2">Uncharacterized protein</fullName>
    </submittedName>
</protein>
<dbReference type="OrthoDB" id="2501705at2759"/>
<feature type="region of interest" description="Disordered" evidence="1">
    <location>
        <begin position="1"/>
        <end position="44"/>
    </location>
</feature>
<dbReference type="AlphaFoldDB" id="A0A9Q3DY02"/>
<gene>
    <name evidence="2" type="ORF">O181_052251</name>
</gene>
<name>A0A9Q3DY02_9BASI</name>
<accession>A0A9Q3DY02</accession>
<dbReference type="EMBL" id="AVOT02022855">
    <property type="protein sequence ID" value="MBW0512536.1"/>
    <property type="molecule type" value="Genomic_DNA"/>
</dbReference>
<organism evidence="2 3">
    <name type="scientific">Austropuccinia psidii MF-1</name>
    <dbReference type="NCBI Taxonomy" id="1389203"/>
    <lineage>
        <taxon>Eukaryota</taxon>
        <taxon>Fungi</taxon>
        <taxon>Dikarya</taxon>
        <taxon>Basidiomycota</taxon>
        <taxon>Pucciniomycotina</taxon>
        <taxon>Pucciniomycetes</taxon>
        <taxon>Pucciniales</taxon>
        <taxon>Sphaerophragmiaceae</taxon>
        <taxon>Austropuccinia</taxon>
    </lineage>
</organism>
<reference evidence="2" key="1">
    <citation type="submission" date="2021-03" db="EMBL/GenBank/DDBJ databases">
        <title>Draft genome sequence of rust myrtle Austropuccinia psidii MF-1, a brazilian biotype.</title>
        <authorList>
            <person name="Quecine M.C."/>
            <person name="Pachon D.M.R."/>
            <person name="Bonatelli M.L."/>
            <person name="Correr F.H."/>
            <person name="Franceschini L.M."/>
            <person name="Leite T.F."/>
            <person name="Margarido G.R.A."/>
            <person name="Almeida C.A."/>
            <person name="Ferrarezi J.A."/>
            <person name="Labate C.A."/>
        </authorList>
    </citation>
    <scope>NUCLEOTIDE SEQUENCE</scope>
    <source>
        <strain evidence="2">MF-1</strain>
    </source>
</reference>
<feature type="compositionally biased region" description="Polar residues" evidence="1">
    <location>
        <begin position="24"/>
        <end position="44"/>
    </location>
</feature>
<feature type="compositionally biased region" description="Basic and acidic residues" evidence="1">
    <location>
        <begin position="145"/>
        <end position="159"/>
    </location>
</feature>
<evidence type="ECO:0000256" key="1">
    <source>
        <dbReference type="SAM" id="MobiDB-lite"/>
    </source>
</evidence>
<sequence>MSSSKSHKSRSGSVHDSDSESSIEYVQTQSPLSPNIPLTTPITSSMNVSGLNIDVGNPKAQTSNTWSIPNISVTPIPPNPTNMQLDVSEGPESTPQISSKANPQSKLPCEFLLNPGWNPVLSQDPFGQIKQPTFNIPSGSQVHVGNEKRVDGKQQKRPLENVTWSGLSEGNPGLTLHQNVEPKGKSVRSQEPIEYCDEIDASSPLVHKEKVTGCHHPYASKPRTGHASSSREKIVDDEDENMSLTQSETNDEPRRDNFMAHEQGTQSNGEFTYPQMPLAQSMLDQSEMRQQSNRACKAHNLGKRASQKEKQKWLKAELPENVHGMRSAVHAHCLFLLKVRDNDFSSLPEPPSTEEHEIAIQVAGYLRYVPKDVFNEPSTQVQSQGFQSYCKNELHKLGLKQFTWDWESSWKHLFNELMSMVFYRTFRLALVSTEYHHYCWNKDHNNYGVMAALMEQYFTYLRRE</sequence>
<proteinExistence type="predicted"/>
<comment type="caution">
    <text evidence="2">The sequence shown here is derived from an EMBL/GenBank/DDBJ whole genome shotgun (WGS) entry which is preliminary data.</text>
</comment>
<feature type="region of interest" description="Disordered" evidence="1">
    <location>
        <begin position="135"/>
        <end position="189"/>
    </location>
</feature>
<evidence type="ECO:0000313" key="2">
    <source>
        <dbReference type="EMBL" id="MBW0512536.1"/>
    </source>
</evidence>
<keyword evidence="3" id="KW-1185">Reference proteome</keyword>
<feature type="region of interest" description="Disordered" evidence="1">
    <location>
        <begin position="215"/>
        <end position="256"/>
    </location>
</feature>
<evidence type="ECO:0000313" key="3">
    <source>
        <dbReference type="Proteomes" id="UP000765509"/>
    </source>
</evidence>
<dbReference type="Proteomes" id="UP000765509">
    <property type="component" value="Unassembled WGS sequence"/>
</dbReference>
<feature type="compositionally biased region" description="Basic residues" evidence="1">
    <location>
        <begin position="1"/>
        <end position="10"/>
    </location>
</feature>